<dbReference type="SUPFAM" id="SSF56235">
    <property type="entry name" value="N-terminal nucleophile aminohydrolases (Ntn hydrolases)"/>
    <property type="match status" value="1"/>
</dbReference>
<dbReference type="EnsemblMetazoa" id="XM_044462001.1">
    <property type="protein sequence ID" value="XP_044317936.1"/>
    <property type="gene ID" value="LOC108038386"/>
</dbReference>
<evidence type="ECO:0008006" key="7">
    <source>
        <dbReference type="Google" id="ProtNLM"/>
    </source>
</evidence>
<dbReference type="PANTHER" id="PTHR10188:SF6">
    <property type="entry name" value="N(4)-(BETA-N-ACETYLGLUCOSAMINYL)-L-ASPARAGINASE"/>
    <property type="match status" value="1"/>
</dbReference>
<reference evidence="6" key="1">
    <citation type="journal article" date="2021" name="Elife">
        <title>Highly contiguous assemblies of 101 drosophilid genomes.</title>
        <authorList>
            <person name="Kim B.Y."/>
            <person name="Wang J.R."/>
            <person name="Miller D.E."/>
            <person name="Barmina O."/>
            <person name="Delaney E."/>
            <person name="Thompson A."/>
            <person name="Comeault A.A."/>
            <person name="Peede D."/>
            <person name="D'Agostino E.R."/>
            <person name="Pelaez J."/>
            <person name="Aguilar J.M."/>
            <person name="Haji D."/>
            <person name="Matsunaga T."/>
            <person name="Armstrong E.E."/>
            <person name="Zych M."/>
            <person name="Ogawa Y."/>
            <person name="Stamenkovic-Radak M."/>
            <person name="Jelic M."/>
            <person name="Veselinovic M.S."/>
            <person name="Tanaskovic M."/>
            <person name="Eric P."/>
            <person name="Gao J.J."/>
            <person name="Katoh T.K."/>
            <person name="Toda M.J."/>
            <person name="Watabe H."/>
            <person name="Watada M."/>
            <person name="Davis J.S."/>
            <person name="Moyle L.C."/>
            <person name="Manoli G."/>
            <person name="Bertolini E."/>
            <person name="Kostal V."/>
            <person name="Hawley R.S."/>
            <person name="Takahashi A."/>
            <person name="Jones C.D."/>
            <person name="Price D.K."/>
            <person name="Whiteman N."/>
            <person name="Kopp A."/>
            <person name="Matute D.R."/>
            <person name="Petrov D.A."/>
        </authorList>
    </citation>
    <scope>NUCLEOTIDE SEQUENCE [LARGE SCALE GENOMIC DNA]</scope>
</reference>
<feature type="chain" id="PRO_5046099711" description="N(4)-(Beta-N-acetylglucosaminyl)-L-asparaginase GD10667" evidence="4">
    <location>
        <begin position="21"/>
        <end position="382"/>
    </location>
</feature>
<organism evidence="5 6">
    <name type="scientific">Drosophila rhopaloa</name>
    <name type="common">Fruit fly</name>
    <dbReference type="NCBI Taxonomy" id="1041015"/>
    <lineage>
        <taxon>Eukaryota</taxon>
        <taxon>Metazoa</taxon>
        <taxon>Ecdysozoa</taxon>
        <taxon>Arthropoda</taxon>
        <taxon>Hexapoda</taxon>
        <taxon>Insecta</taxon>
        <taxon>Pterygota</taxon>
        <taxon>Neoptera</taxon>
        <taxon>Endopterygota</taxon>
        <taxon>Diptera</taxon>
        <taxon>Brachycera</taxon>
        <taxon>Muscomorpha</taxon>
        <taxon>Ephydroidea</taxon>
        <taxon>Drosophilidae</taxon>
        <taxon>Drosophila</taxon>
        <taxon>Sophophora</taxon>
    </lineage>
</organism>
<name>A0ABM5JGI6_DRORH</name>
<dbReference type="InterPro" id="IPR029055">
    <property type="entry name" value="Ntn_hydrolases_N"/>
</dbReference>
<feature type="signal peptide" evidence="4">
    <location>
        <begin position="1"/>
        <end position="20"/>
    </location>
</feature>
<comment type="similarity">
    <text evidence="1">Belongs to the Ntn-hydrolase family.</text>
</comment>
<dbReference type="Pfam" id="PF01112">
    <property type="entry name" value="Asparaginase_2"/>
    <property type="match status" value="1"/>
</dbReference>
<dbReference type="Proteomes" id="UP001652680">
    <property type="component" value="Unassembled WGS sequence"/>
</dbReference>
<dbReference type="GeneID" id="108038386"/>
<dbReference type="RefSeq" id="XP_044317936.1">
    <property type="nucleotide sequence ID" value="XM_044462001.1"/>
</dbReference>
<dbReference type="PANTHER" id="PTHR10188">
    <property type="entry name" value="L-ASPARAGINASE"/>
    <property type="match status" value="1"/>
</dbReference>
<evidence type="ECO:0000256" key="3">
    <source>
        <dbReference type="ARBA" id="ARBA00023157"/>
    </source>
</evidence>
<dbReference type="Gene3D" id="3.60.20.30">
    <property type="entry name" value="(Glycosyl)asparaginase"/>
    <property type="match status" value="1"/>
</dbReference>
<dbReference type="InterPro" id="IPR000246">
    <property type="entry name" value="Peptidase_T2"/>
</dbReference>
<evidence type="ECO:0000256" key="4">
    <source>
        <dbReference type="SAM" id="SignalP"/>
    </source>
</evidence>
<keyword evidence="6" id="KW-1185">Reference proteome</keyword>
<keyword evidence="2 4" id="KW-0732">Signal</keyword>
<keyword evidence="3" id="KW-1015">Disulfide bond</keyword>
<sequence length="382" mass="41743">MKKYVATFLTVLWLASVVGAKTTSNVTRSGQRPTGQLLPMVINTWPFAVANEEAWRLLNLRKGGLGQTRNAVVGGISECEIQQCDKAVGYGGNPDERGDTSLDALLMDGSTMEVGAVADLRRIRSAIKVARHVLEHTGHVMLVGDAAADFANAMGFQNESLNTPESTKKWREWRDTKNCQPNYWRNVFPDPKSSCGPYEPLPSWDADANRDVETEIGPDNHDTITMVAIDEESNIHVGTSTNGLRYTIPGRVGDAPIPGASSYADNEVGAAVTSGDGDILMRFLPALLAVEAMRAGKTPAEAVELVLERIRKRVGSFDAAVIAVDRLGTYAVSCRGLKSYESRFSYMISSPAHPDHPTRKETIVCTQEVENTNSEIYRKVVW</sequence>
<dbReference type="CDD" id="cd04513">
    <property type="entry name" value="Glycosylasparaginase"/>
    <property type="match status" value="1"/>
</dbReference>
<evidence type="ECO:0000256" key="2">
    <source>
        <dbReference type="ARBA" id="ARBA00022729"/>
    </source>
</evidence>
<evidence type="ECO:0000313" key="5">
    <source>
        <dbReference type="EnsemblMetazoa" id="XP_044317936.1"/>
    </source>
</evidence>
<evidence type="ECO:0000313" key="6">
    <source>
        <dbReference type="Proteomes" id="UP001652680"/>
    </source>
</evidence>
<protein>
    <recommendedName>
        <fullName evidence="7">N(4)-(Beta-N-acetylglucosaminyl)-L-asparaginase GD10667</fullName>
    </recommendedName>
</protein>
<evidence type="ECO:0000256" key="1">
    <source>
        <dbReference type="ARBA" id="ARBA00010872"/>
    </source>
</evidence>
<reference evidence="5" key="2">
    <citation type="submission" date="2025-05" db="UniProtKB">
        <authorList>
            <consortium name="EnsemblMetazoa"/>
        </authorList>
    </citation>
    <scope>IDENTIFICATION</scope>
</reference>
<proteinExistence type="inferred from homology"/>
<accession>A0ABM5JGI6</accession>